<dbReference type="InterPro" id="IPR013149">
    <property type="entry name" value="ADH-like_C"/>
</dbReference>
<dbReference type="SMART" id="SM00829">
    <property type="entry name" value="PKS_ER"/>
    <property type="match status" value="1"/>
</dbReference>
<dbReference type="InterPro" id="IPR020843">
    <property type="entry name" value="ER"/>
</dbReference>
<dbReference type="Gene3D" id="3.40.50.720">
    <property type="entry name" value="NAD(P)-binding Rossmann-like Domain"/>
    <property type="match status" value="1"/>
</dbReference>
<accession>A0A507QHB2</accession>
<gene>
    <name evidence="4" type="ORF">MPDQ_004509</name>
</gene>
<reference evidence="4 5" key="1">
    <citation type="submission" date="2019-06" db="EMBL/GenBank/DDBJ databases">
        <title>Wine fermentation using esterase from Monascus purpureus.</title>
        <authorList>
            <person name="Geng C."/>
            <person name="Zhang Y."/>
        </authorList>
    </citation>
    <scope>NUCLEOTIDE SEQUENCE [LARGE SCALE GENOMIC DNA]</scope>
    <source>
        <strain evidence="4">HQ1</strain>
    </source>
</reference>
<dbReference type="GO" id="GO:0070402">
    <property type="term" value="F:NADPH binding"/>
    <property type="evidence" value="ECO:0007669"/>
    <property type="project" value="TreeGrafter"/>
</dbReference>
<organism evidence="4 5">
    <name type="scientific">Monascus purpureus</name>
    <name type="common">Red mold</name>
    <name type="synonym">Monascus anka</name>
    <dbReference type="NCBI Taxonomy" id="5098"/>
    <lineage>
        <taxon>Eukaryota</taxon>
        <taxon>Fungi</taxon>
        <taxon>Dikarya</taxon>
        <taxon>Ascomycota</taxon>
        <taxon>Pezizomycotina</taxon>
        <taxon>Eurotiomycetes</taxon>
        <taxon>Eurotiomycetidae</taxon>
        <taxon>Eurotiales</taxon>
        <taxon>Aspergillaceae</taxon>
        <taxon>Monascus</taxon>
    </lineage>
</organism>
<dbReference type="Pfam" id="PF08240">
    <property type="entry name" value="ADH_N"/>
    <property type="match status" value="1"/>
</dbReference>
<dbReference type="InterPro" id="IPR036291">
    <property type="entry name" value="NAD(P)-bd_dom_sf"/>
</dbReference>
<evidence type="ECO:0000259" key="3">
    <source>
        <dbReference type="SMART" id="SM00829"/>
    </source>
</evidence>
<comment type="caution">
    <text evidence="4">The sequence shown here is derived from an EMBL/GenBank/DDBJ whole genome shotgun (WGS) entry which is preliminary data.</text>
</comment>
<dbReference type="AlphaFoldDB" id="A0A507QHB2"/>
<dbReference type="NCBIfam" id="TIGR02824">
    <property type="entry name" value="quinone_pig3"/>
    <property type="match status" value="1"/>
</dbReference>
<dbReference type="Gene3D" id="3.90.180.10">
    <property type="entry name" value="Medium-chain alcohol dehydrogenases, catalytic domain"/>
    <property type="match status" value="1"/>
</dbReference>
<dbReference type="STRING" id="5098.A0A507QHB2"/>
<dbReference type="Pfam" id="PF00107">
    <property type="entry name" value="ADH_zinc_N"/>
    <property type="match status" value="1"/>
</dbReference>
<dbReference type="GO" id="GO:0016651">
    <property type="term" value="F:oxidoreductase activity, acting on NAD(P)H"/>
    <property type="evidence" value="ECO:0007669"/>
    <property type="project" value="TreeGrafter"/>
</dbReference>
<dbReference type="SUPFAM" id="SSF51735">
    <property type="entry name" value="NAD(P)-binding Rossmann-fold domains"/>
    <property type="match status" value="1"/>
</dbReference>
<evidence type="ECO:0000313" key="4">
    <source>
        <dbReference type="EMBL" id="TQB67858.1"/>
    </source>
</evidence>
<dbReference type="EMBL" id="VIFY01000293">
    <property type="protein sequence ID" value="TQB67858.1"/>
    <property type="molecule type" value="Genomic_DNA"/>
</dbReference>
<dbReference type="Proteomes" id="UP000319663">
    <property type="component" value="Unassembled WGS sequence"/>
</dbReference>
<dbReference type="CDD" id="cd05276">
    <property type="entry name" value="p53_inducible_oxidoreductase"/>
    <property type="match status" value="1"/>
</dbReference>
<dbReference type="InterPro" id="IPR011032">
    <property type="entry name" value="GroES-like_sf"/>
</dbReference>
<evidence type="ECO:0000256" key="2">
    <source>
        <dbReference type="ARBA" id="ARBA00023002"/>
    </source>
</evidence>
<keyword evidence="5" id="KW-1185">Reference proteome</keyword>
<dbReference type="SUPFAM" id="SSF50129">
    <property type="entry name" value="GroES-like"/>
    <property type="match status" value="1"/>
</dbReference>
<proteinExistence type="predicted"/>
<evidence type="ECO:0000256" key="1">
    <source>
        <dbReference type="ARBA" id="ARBA00022857"/>
    </source>
</evidence>
<dbReference type="InterPro" id="IPR013154">
    <property type="entry name" value="ADH-like_N"/>
</dbReference>
<evidence type="ECO:0000313" key="5">
    <source>
        <dbReference type="Proteomes" id="UP000319663"/>
    </source>
</evidence>
<keyword evidence="1" id="KW-0521">NADP</keyword>
<dbReference type="PANTHER" id="PTHR48106:SF18">
    <property type="entry name" value="QUINONE OXIDOREDUCTASE PIG3"/>
    <property type="match status" value="1"/>
</dbReference>
<dbReference type="InterPro" id="IPR014189">
    <property type="entry name" value="Quinone_OxRdtase_PIG3"/>
</dbReference>
<keyword evidence="2" id="KW-0560">Oxidoreductase</keyword>
<name>A0A507QHB2_MONPU</name>
<dbReference type="PANTHER" id="PTHR48106">
    <property type="entry name" value="QUINONE OXIDOREDUCTASE PIG3-RELATED"/>
    <property type="match status" value="1"/>
</dbReference>
<sequence>MAPQTMRAIGIKNGAGPADSLFINQISTPSPGPSQALVKVKAFGLNRMDLLQREGKYPVPPQAPPTLGVEFSGTIVELGEGGATEDFKVGDEVFGLAYGGAYAEYIAVATGTLIHKPKELSWEEAAGTPETWITATQVLYLVGGFKAGNSVLWHAGASSVSIAGIQLAKAAGASAIYVTAGSDEKIAFCVDKLGATAGFNYRTQDWAEELSKATNGRGVDVIVDYIGAGYFQDNLKSAALDGRIVNLAFLGGVKVEGGVDISYFLRKRVRYEGCTLRSRDEGYQRKLRDMVIENALDKLRSGEFKVFIEKVFKFEDVIEAHKYNTLLDDSDQPPVSEEHITHLAEMFVRHNADKVLGIHLIHGHFKIPKNTVMLGSNFENPSLRWTKVTDIDEIDPSRVHGHIFALSKGGLCAYELQDGPLPDLSGVGPGFLDEFINYIVKENLTSLIGLQILGCSNVSMSELILDQATVMLESTFVKNTVPTRITGWKFEASGSRPRVCSANETHAVMTSGNHKVFNAGKPLPKLENVDDLKAALAVVGVI</sequence>
<protein>
    <recommendedName>
        <fullName evidence="3">Enoyl reductase (ER) domain-containing protein</fullName>
    </recommendedName>
</protein>
<feature type="domain" description="Enoyl reductase (ER)" evidence="3">
    <location>
        <begin position="16"/>
        <end position="326"/>
    </location>
</feature>